<reference evidence="2" key="1">
    <citation type="journal article" date="2019" name="Int. J. Syst. Evol. Microbiol.">
        <title>The Global Catalogue of Microorganisms (GCM) 10K type strain sequencing project: providing services to taxonomists for standard genome sequencing and annotation.</title>
        <authorList>
            <consortium name="The Broad Institute Genomics Platform"/>
            <consortium name="The Broad Institute Genome Sequencing Center for Infectious Disease"/>
            <person name="Wu L."/>
            <person name="Ma J."/>
        </authorList>
    </citation>
    <scope>NUCLEOTIDE SEQUENCE [LARGE SCALE GENOMIC DNA]</scope>
    <source>
        <strain evidence="2">CGMCC 1.12482</strain>
    </source>
</reference>
<proteinExistence type="predicted"/>
<evidence type="ECO:0008006" key="3">
    <source>
        <dbReference type="Google" id="ProtNLM"/>
    </source>
</evidence>
<organism evidence="1 2">
    <name type="scientific">Halopseudomonas salina</name>
    <dbReference type="NCBI Taxonomy" id="1323744"/>
    <lineage>
        <taxon>Bacteria</taxon>
        <taxon>Pseudomonadati</taxon>
        <taxon>Pseudomonadota</taxon>
        <taxon>Gammaproteobacteria</taxon>
        <taxon>Pseudomonadales</taxon>
        <taxon>Pseudomonadaceae</taxon>
        <taxon>Halopseudomonas</taxon>
    </lineage>
</organism>
<evidence type="ECO:0000313" key="2">
    <source>
        <dbReference type="Proteomes" id="UP000638188"/>
    </source>
</evidence>
<accession>A0ABQ1PHD1</accession>
<dbReference type="EMBL" id="BMFF01000003">
    <property type="protein sequence ID" value="GGC97164.1"/>
    <property type="molecule type" value="Genomic_DNA"/>
</dbReference>
<dbReference type="Pfam" id="PF11903">
    <property type="entry name" value="ParD_like"/>
    <property type="match status" value="1"/>
</dbReference>
<gene>
    <name evidence="1" type="ORF">GCM10007418_15700</name>
</gene>
<name>A0ABQ1PHD1_9GAMM</name>
<dbReference type="InterPro" id="IPR021831">
    <property type="entry name" value="ParD-like"/>
</dbReference>
<keyword evidence="2" id="KW-1185">Reference proteome</keyword>
<protein>
    <recommendedName>
        <fullName evidence="3">ParD-like antitoxin of type II toxin-antitoxin system</fullName>
    </recommendedName>
</protein>
<sequence>MTTRSIRLDQDLVEKATIMAKAFNRTPPKQIEHWAKIGEMMEDNPDLPYEFVKQAIIAKAEREAGKLEPYDFG</sequence>
<dbReference type="Proteomes" id="UP000638188">
    <property type="component" value="Unassembled WGS sequence"/>
</dbReference>
<comment type="caution">
    <text evidence="1">The sequence shown here is derived from an EMBL/GenBank/DDBJ whole genome shotgun (WGS) entry which is preliminary data.</text>
</comment>
<evidence type="ECO:0000313" key="1">
    <source>
        <dbReference type="EMBL" id="GGC97164.1"/>
    </source>
</evidence>
<dbReference type="RefSeq" id="WP_150278542.1">
    <property type="nucleotide sequence ID" value="NZ_BMFF01000003.1"/>
</dbReference>